<dbReference type="InterPro" id="IPR050109">
    <property type="entry name" value="HTH-type_TetR-like_transc_reg"/>
</dbReference>
<evidence type="ECO:0000256" key="2">
    <source>
        <dbReference type="ARBA" id="ARBA00023125"/>
    </source>
</evidence>
<dbReference type="InterPro" id="IPR001647">
    <property type="entry name" value="HTH_TetR"/>
</dbReference>
<feature type="region of interest" description="Disordered" evidence="5">
    <location>
        <begin position="150"/>
        <end position="174"/>
    </location>
</feature>
<feature type="region of interest" description="Disordered" evidence="5">
    <location>
        <begin position="1"/>
        <end position="45"/>
    </location>
</feature>
<gene>
    <name evidence="7" type="ordered locus">Tmar_1254</name>
</gene>
<sequence>MSREGMDGPGRGGGQGRHPAAAAAVPVVPGPGGGPGSGRPAVSGAGSSLDVAARIRRAAAGLFVRQGFRATGLRQVAAAAGVAVGTVYNHYRDKQALLRAVADEQAAGFARRLARVHLTPGRPAAERWAAFRTILEEALPWLACETEAAGGGDRSGHGASPGVGRGAGAPAPASAAWNPVPGPVTAVLHQGLARFLEEAARRGEVVLPRAADRAAGGEHDPAAAAAGAAMAVLAAALGLWRAGCAGDLDWLWHGLAARGKGAAHPFPRAVHPWSGTP</sequence>
<dbReference type="Proteomes" id="UP000008915">
    <property type="component" value="Chromosome"/>
</dbReference>
<protein>
    <submittedName>
        <fullName evidence="7">Regulatory protein TetR</fullName>
    </submittedName>
</protein>
<keyword evidence="8" id="KW-1185">Reference proteome</keyword>
<evidence type="ECO:0000256" key="5">
    <source>
        <dbReference type="SAM" id="MobiDB-lite"/>
    </source>
</evidence>
<dbReference type="STRING" id="644966.Tmar_1254"/>
<evidence type="ECO:0000313" key="7">
    <source>
        <dbReference type="EMBL" id="ADU51367.1"/>
    </source>
</evidence>
<dbReference type="PANTHER" id="PTHR30055:SF234">
    <property type="entry name" value="HTH-TYPE TRANSCRIPTIONAL REGULATOR BETI"/>
    <property type="match status" value="1"/>
</dbReference>
<dbReference type="AlphaFoldDB" id="E6SLR8"/>
<dbReference type="EMBL" id="CP002344">
    <property type="protein sequence ID" value="ADU51367.1"/>
    <property type="molecule type" value="Genomic_DNA"/>
</dbReference>
<dbReference type="KEGG" id="tmr:Tmar_1254"/>
<keyword evidence="1" id="KW-0805">Transcription regulation</keyword>
<evidence type="ECO:0000256" key="4">
    <source>
        <dbReference type="PROSITE-ProRule" id="PRU00335"/>
    </source>
</evidence>
<evidence type="ECO:0000256" key="3">
    <source>
        <dbReference type="ARBA" id="ARBA00023163"/>
    </source>
</evidence>
<dbReference type="HOGENOM" id="CLU_1004488_0_0_9"/>
<dbReference type="GO" id="GO:0000976">
    <property type="term" value="F:transcription cis-regulatory region binding"/>
    <property type="evidence" value="ECO:0007669"/>
    <property type="project" value="TreeGrafter"/>
</dbReference>
<feature type="domain" description="HTH tetR-type" evidence="6">
    <location>
        <begin position="49"/>
        <end position="109"/>
    </location>
</feature>
<dbReference type="GO" id="GO:0003700">
    <property type="term" value="F:DNA-binding transcription factor activity"/>
    <property type="evidence" value="ECO:0007669"/>
    <property type="project" value="TreeGrafter"/>
</dbReference>
<feature type="DNA-binding region" description="H-T-H motif" evidence="4">
    <location>
        <begin position="72"/>
        <end position="91"/>
    </location>
</feature>
<reference evidence="7 8" key="1">
    <citation type="journal article" date="2010" name="Stand. Genomic Sci.">
        <title>Complete genome sequence of Thermaerobacter marianensis type strain (7p75a).</title>
        <authorList>
            <person name="Han C."/>
            <person name="Gu W."/>
            <person name="Zhang X."/>
            <person name="Lapidus A."/>
            <person name="Nolan M."/>
            <person name="Copeland A."/>
            <person name="Lucas S."/>
            <person name="Del Rio T.G."/>
            <person name="Tice H."/>
            <person name="Cheng J.F."/>
            <person name="Tapia R."/>
            <person name="Goodwin L."/>
            <person name="Pitluck S."/>
            <person name="Pagani I."/>
            <person name="Ivanova N."/>
            <person name="Mavromatis K."/>
            <person name="Mikhailova N."/>
            <person name="Pati A."/>
            <person name="Chen A."/>
            <person name="Palaniappan K."/>
            <person name="Land M."/>
            <person name="Hauser L."/>
            <person name="Chang Y.J."/>
            <person name="Jeffries C.D."/>
            <person name="Schneider S."/>
            <person name="Rohde M."/>
            <person name="Goker M."/>
            <person name="Pukall R."/>
            <person name="Woyke T."/>
            <person name="Bristow J."/>
            <person name="Eisen J.A."/>
            <person name="Markowitz V."/>
            <person name="Hugenholtz P."/>
            <person name="Kyrpides N.C."/>
            <person name="Klenk H.P."/>
            <person name="Detter J.C."/>
        </authorList>
    </citation>
    <scope>NUCLEOTIDE SEQUENCE [LARGE SCALE GENOMIC DNA]</scope>
    <source>
        <strain evidence="8">ATCC 700841 / DSM 12885 / JCM 10246 / 7p75a</strain>
    </source>
</reference>
<evidence type="ECO:0000259" key="6">
    <source>
        <dbReference type="PROSITE" id="PS50977"/>
    </source>
</evidence>
<evidence type="ECO:0000313" key="8">
    <source>
        <dbReference type="Proteomes" id="UP000008915"/>
    </source>
</evidence>
<dbReference type="PANTHER" id="PTHR30055">
    <property type="entry name" value="HTH-TYPE TRANSCRIPTIONAL REGULATOR RUTR"/>
    <property type="match status" value="1"/>
</dbReference>
<feature type="compositionally biased region" description="Gly residues" evidence="5">
    <location>
        <begin position="7"/>
        <end position="16"/>
    </location>
</feature>
<dbReference type="Pfam" id="PF00440">
    <property type="entry name" value="TetR_N"/>
    <property type="match status" value="1"/>
</dbReference>
<evidence type="ECO:0000256" key="1">
    <source>
        <dbReference type="ARBA" id="ARBA00023015"/>
    </source>
</evidence>
<proteinExistence type="predicted"/>
<accession>E6SLR8</accession>
<dbReference type="SUPFAM" id="SSF46689">
    <property type="entry name" value="Homeodomain-like"/>
    <property type="match status" value="1"/>
</dbReference>
<dbReference type="eggNOG" id="COG1309">
    <property type="taxonomic scope" value="Bacteria"/>
</dbReference>
<name>E6SLR8_THEM7</name>
<organism evidence="7 8">
    <name type="scientific">Thermaerobacter marianensis (strain ATCC 700841 / DSM 12885 / JCM 10246 / 7p75a)</name>
    <dbReference type="NCBI Taxonomy" id="644966"/>
    <lineage>
        <taxon>Bacteria</taxon>
        <taxon>Bacillati</taxon>
        <taxon>Bacillota</taxon>
        <taxon>Clostridia</taxon>
        <taxon>Eubacteriales</taxon>
        <taxon>Clostridiales Family XVII. Incertae Sedis</taxon>
        <taxon>Thermaerobacter</taxon>
    </lineage>
</organism>
<dbReference type="InterPro" id="IPR009057">
    <property type="entry name" value="Homeodomain-like_sf"/>
</dbReference>
<dbReference type="PRINTS" id="PR00455">
    <property type="entry name" value="HTHTETR"/>
</dbReference>
<keyword evidence="2 4" id="KW-0238">DNA-binding</keyword>
<dbReference type="Gene3D" id="1.10.357.10">
    <property type="entry name" value="Tetracycline Repressor, domain 2"/>
    <property type="match status" value="1"/>
</dbReference>
<feature type="compositionally biased region" description="Low complexity" evidence="5">
    <location>
        <begin position="17"/>
        <end position="27"/>
    </location>
</feature>
<keyword evidence="3" id="KW-0804">Transcription</keyword>
<feature type="compositionally biased region" description="Gly residues" evidence="5">
    <location>
        <begin position="150"/>
        <end position="167"/>
    </location>
</feature>
<dbReference type="PROSITE" id="PS50977">
    <property type="entry name" value="HTH_TETR_2"/>
    <property type="match status" value="1"/>
</dbReference>
<reference evidence="8" key="2">
    <citation type="journal article" date="2010" name="Stand. Genomic Sci.">
        <title>Complete genome sequence of Thermaerobacter marianensis type strain (7p75aT).</title>
        <authorList>
            <person name="Han C."/>
            <person name="Gu W."/>
            <person name="Zhang X."/>
            <person name="Lapidus A."/>
            <person name="Nolan M."/>
            <person name="Copeland A."/>
            <person name="Lucas S."/>
            <person name="Glavina Del Rio T."/>
            <person name="Tice H."/>
            <person name="Cheng J."/>
            <person name="Tapia R."/>
            <person name="Goodwin L."/>
            <person name="Pitluck S."/>
            <person name="Pagani I."/>
            <person name="Ivanova N."/>
            <person name="Mavromatis K."/>
            <person name="Mikhailova N."/>
            <person name="Pati A."/>
            <person name="Chen A."/>
            <person name="Palaniappan K."/>
            <person name="Land M."/>
            <person name="Hauser L."/>
            <person name="Chang Y."/>
            <person name="Jeffries C."/>
            <person name="Schneider S."/>
            <person name="Rohde M."/>
            <person name="Goker M."/>
            <person name="Pukall R."/>
            <person name="Woyke T."/>
            <person name="Bristow J."/>
            <person name="Eisen J."/>
            <person name="Markowitz V."/>
            <person name="Hugenholtz P."/>
            <person name="Kyrpides N."/>
            <person name="Klenk H."/>
            <person name="Detter J."/>
        </authorList>
    </citation>
    <scope>NUCLEOTIDE SEQUENCE [LARGE SCALE GENOMIC DNA]</scope>
    <source>
        <strain evidence="8">ATCC 700841 / DSM 12885 / JCM 10246 / 7p75a</strain>
    </source>
</reference>